<dbReference type="AlphaFoldDB" id="A0AAV4MGT4"/>
<name>A0AAV4MGT4_9ARAC</name>
<reference evidence="1 2" key="1">
    <citation type="submission" date="2021-06" db="EMBL/GenBank/DDBJ databases">
        <title>Caerostris darwini draft genome.</title>
        <authorList>
            <person name="Kono N."/>
            <person name="Arakawa K."/>
        </authorList>
    </citation>
    <scope>NUCLEOTIDE SEQUENCE [LARGE SCALE GENOMIC DNA]</scope>
</reference>
<sequence>MLKPCSFLVTYFIITRFDCITAVLLNRGCLCANSPSIIVVFFKLLIFSSSTPQIRLMQFSISLHFYDAQFLHVSMSFYADNIMDRFGRKSCISGKETSKIINDEQTRFWVIELLMKMIKVGVLSLECNKLGASIRALHWYNNKYKLLFTPS</sequence>
<organism evidence="1 2">
    <name type="scientific">Caerostris darwini</name>
    <dbReference type="NCBI Taxonomy" id="1538125"/>
    <lineage>
        <taxon>Eukaryota</taxon>
        <taxon>Metazoa</taxon>
        <taxon>Ecdysozoa</taxon>
        <taxon>Arthropoda</taxon>
        <taxon>Chelicerata</taxon>
        <taxon>Arachnida</taxon>
        <taxon>Araneae</taxon>
        <taxon>Araneomorphae</taxon>
        <taxon>Entelegynae</taxon>
        <taxon>Araneoidea</taxon>
        <taxon>Araneidae</taxon>
        <taxon>Caerostris</taxon>
    </lineage>
</organism>
<comment type="caution">
    <text evidence="1">The sequence shown here is derived from an EMBL/GenBank/DDBJ whole genome shotgun (WGS) entry which is preliminary data.</text>
</comment>
<accession>A0AAV4MGT4</accession>
<dbReference type="Proteomes" id="UP001054837">
    <property type="component" value="Unassembled WGS sequence"/>
</dbReference>
<gene>
    <name evidence="1" type="ORF">CDAR_273081</name>
</gene>
<evidence type="ECO:0000313" key="2">
    <source>
        <dbReference type="Proteomes" id="UP001054837"/>
    </source>
</evidence>
<keyword evidence="2" id="KW-1185">Reference proteome</keyword>
<protein>
    <submittedName>
        <fullName evidence="1">Uncharacterized protein</fullName>
    </submittedName>
</protein>
<proteinExistence type="predicted"/>
<dbReference type="EMBL" id="BPLQ01000427">
    <property type="protein sequence ID" value="GIX71226.1"/>
    <property type="molecule type" value="Genomic_DNA"/>
</dbReference>
<evidence type="ECO:0000313" key="1">
    <source>
        <dbReference type="EMBL" id="GIX71226.1"/>
    </source>
</evidence>